<feature type="signal peptide" evidence="2">
    <location>
        <begin position="1"/>
        <end position="19"/>
    </location>
</feature>
<accession>W0AIS5</accession>
<evidence type="ECO:0000313" key="5">
    <source>
        <dbReference type="Proteomes" id="UP000018851"/>
    </source>
</evidence>
<protein>
    <recommendedName>
        <fullName evidence="3">Peptidase S9 prolyl oligopeptidase catalytic domain-containing protein</fullName>
    </recommendedName>
</protein>
<dbReference type="OrthoDB" id="1094230at2"/>
<dbReference type="SUPFAM" id="SSF69322">
    <property type="entry name" value="Tricorn protease domain 2"/>
    <property type="match status" value="1"/>
</dbReference>
<evidence type="ECO:0000256" key="2">
    <source>
        <dbReference type="SAM" id="SignalP"/>
    </source>
</evidence>
<feature type="domain" description="Peptidase S9 prolyl oligopeptidase catalytic" evidence="3">
    <location>
        <begin position="439"/>
        <end position="643"/>
    </location>
</feature>
<dbReference type="KEGG" id="ssan:NX02_27100"/>
<dbReference type="PATRIC" id="fig|1123269.5.peg.5317"/>
<dbReference type="PANTHER" id="PTHR42776:SF27">
    <property type="entry name" value="DIPEPTIDYL PEPTIDASE FAMILY MEMBER 6"/>
    <property type="match status" value="1"/>
</dbReference>
<evidence type="ECO:0000259" key="3">
    <source>
        <dbReference type="Pfam" id="PF00326"/>
    </source>
</evidence>
<dbReference type="PANTHER" id="PTHR42776">
    <property type="entry name" value="SERINE PEPTIDASE S9 FAMILY MEMBER"/>
    <property type="match status" value="1"/>
</dbReference>
<dbReference type="SUPFAM" id="SSF53474">
    <property type="entry name" value="alpha/beta-Hydrolases"/>
    <property type="match status" value="1"/>
</dbReference>
<gene>
    <name evidence="4" type="ORF">NX02_27100</name>
</gene>
<dbReference type="Pfam" id="PF00326">
    <property type="entry name" value="Peptidase_S9"/>
    <property type="match status" value="1"/>
</dbReference>
<keyword evidence="2" id="KW-0732">Signal</keyword>
<dbReference type="STRING" id="1123269.NX02_27100"/>
<dbReference type="InterPro" id="IPR001375">
    <property type="entry name" value="Peptidase_S9_cat"/>
</dbReference>
<organism evidence="4 5">
    <name type="scientific">Sphingomonas sanxanigenens DSM 19645 = NX02</name>
    <dbReference type="NCBI Taxonomy" id="1123269"/>
    <lineage>
        <taxon>Bacteria</taxon>
        <taxon>Pseudomonadati</taxon>
        <taxon>Pseudomonadota</taxon>
        <taxon>Alphaproteobacteria</taxon>
        <taxon>Sphingomonadales</taxon>
        <taxon>Sphingomonadaceae</taxon>
        <taxon>Sphingomonas</taxon>
    </lineage>
</organism>
<evidence type="ECO:0000313" key="4">
    <source>
        <dbReference type="EMBL" id="AHE57006.1"/>
    </source>
</evidence>
<sequence length="646" mass="70659">MRSIVFLASTLWTAQPAIASAEAAPPAAAPVALAKPTAADLGALPFMNLPALSPDGTRMAARGHIEGRTVMVVSTFSATDTTSVTLPLPADHQVEWYRWAGDGKLLVSISRLSRFEGEEVRLTRVVVIDIATSSTIVAGPKTQGMDGDDVIYVDPAGAYILLSTQATIYDYPSVHRIELATGKSRQIVAQAQYVWRWFADASGVVRGGIGQTGGNWWVVYRSAADAPFKRTIQRKAGGGGTEVDRFEPTTGQDSGYAVATSPAGRFSLYRYDFRTDALGALVYENPAVDIDDYDIDASGKLRAVYYTDEHGMVEWFDPALKSFQARLNKALPGSIVRIVSTNRDRTRYLVWAGGSDDPGSYFLFDKTTNVLAHAFTPFDRLADKQLAPMKPVRYKARDGLEIRGYLTLPPGRDAKNLPLIVMPHGGPFARDALGYDPWVQYLASKGYAVLQPNFRGSTGFGKAFVERGTGAWGRGMQDDIDDGAKWLASSGVADAKRVCIMGASFGGYAAMWAAARNPDIYRCAISFAGISDVGSMLRYDRRQFSAPRYFSDWRERVAGDRNFQLDQISPLSAVDRMTVPILIAHGSKDSNVPMSQSRRLHEALTKAGRAHDYVIYEGEGHGFDKPENSVDFLERVGRFLDKHNPA</sequence>
<dbReference type="Proteomes" id="UP000018851">
    <property type="component" value="Chromosome"/>
</dbReference>
<keyword evidence="5" id="KW-1185">Reference proteome</keyword>
<dbReference type="HOGENOM" id="CLU_008615_3_1_5"/>
<dbReference type="InterPro" id="IPR029058">
    <property type="entry name" value="AB_hydrolase_fold"/>
</dbReference>
<dbReference type="GO" id="GO:0004252">
    <property type="term" value="F:serine-type endopeptidase activity"/>
    <property type="evidence" value="ECO:0007669"/>
    <property type="project" value="TreeGrafter"/>
</dbReference>
<dbReference type="GO" id="GO:0006508">
    <property type="term" value="P:proteolysis"/>
    <property type="evidence" value="ECO:0007669"/>
    <property type="project" value="InterPro"/>
</dbReference>
<dbReference type="eggNOG" id="COG1506">
    <property type="taxonomic scope" value="Bacteria"/>
</dbReference>
<keyword evidence="1" id="KW-0378">Hydrolase</keyword>
<dbReference type="AlphaFoldDB" id="W0AIS5"/>
<dbReference type="Gene3D" id="3.40.50.1820">
    <property type="entry name" value="alpha/beta hydrolase"/>
    <property type="match status" value="1"/>
</dbReference>
<name>W0AIS5_9SPHN</name>
<dbReference type="RefSeq" id="WP_025295104.1">
    <property type="nucleotide sequence ID" value="NZ_CP006644.1"/>
</dbReference>
<reference evidence="4 5" key="1">
    <citation type="submission" date="2013-07" db="EMBL/GenBank/DDBJ databases">
        <title>Completed genome of Sphingomonas sanxanigenens NX02.</title>
        <authorList>
            <person name="Ma T."/>
            <person name="Huang H."/>
            <person name="Wu M."/>
            <person name="Li X."/>
            <person name="Li G."/>
        </authorList>
    </citation>
    <scope>NUCLEOTIDE SEQUENCE [LARGE SCALE GENOMIC DNA]</scope>
    <source>
        <strain evidence="4 5">NX02</strain>
    </source>
</reference>
<feature type="chain" id="PRO_5004786334" description="Peptidase S9 prolyl oligopeptidase catalytic domain-containing protein" evidence="2">
    <location>
        <begin position="20"/>
        <end position="646"/>
    </location>
</feature>
<evidence type="ECO:0000256" key="1">
    <source>
        <dbReference type="ARBA" id="ARBA00022801"/>
    </source>
</evidence>
<dbReference type="EMBL" id="CP006644">
    <property type="protein sequence ID" value="AHE57006.1"/>
    <property type="molecule type" value="Genomic_DNA"/>
</dbReference>
<proteinExistence type="predicted"/>